<dbReference type="Pfam" id="PF00651">
    <property type="entry name" value="BTB"/>
    <property type="match status" value="1"/>
</dbReference>
<feature type="domain" description="BTB" evidence="2">
    <location>
        <begin position="35"/>
        <end position="107"/>
    </location>
</feature>
<gene>
    <name evidence="3" type="ORF">EIP91_011940</name>
</gene>
<accession>A0A4R0RKZ8</accession>
<proteinExistence type="predicted"/>
<evidence type="ECO:0000256" key="1">
    <source>
        <dbReference type="SAM" id="MobiDB-lite"/>
    </source>
</evidence>
<dbReference type="AlphaFoldDB" id="A0A4R0RKZ8"/>
<reference evidence="3 4" key="1">
    <citation type="submission" date="2018-11" db="EMBL/GenBank/DDBJ databases">
        <title>Genome assembly of Steccherinum ochraceum LE-BIN_3174, the white-rot fungus of the Steccherinaceae family (The Residual Polyporoid clade, Polyporales, Basidiomycota).</title>
        <authorList>
            <person name="Fedorova T.V."/>
            <person name="Glazunova O.A."/>
            <person name="Landesman E.O."/>
            <person name="Moiseenko K.V."/>
            <person name="Psurtseva N.V."/>
            <person name="Savinova O.S."/>
            <person name="Shakhova N.V."/>
            <person name="Tyazhelova T.V."/>
            <person name="Vasina D.V."/>
        </authorList>
    </citation>
    <scope>NUCLEOTIDE SEQUENCE [LARGE SCALE GENOMIC DNA]</scope>
    <source>
        <strain evidence="3 4">LE-BIN_3174</strain>
    </source>
</reference>
<evidence type="ECO:0000313" key="3">
    <source>
        <dbReference type="EMBL" id="TCD67812.1"/>
    </source>
</evidence>
<dbReference type="EMBL" id="RWJN01000085">
    <property type="protein sequence ID" value="TCD67812.1"/>
    <property type="molecule type" value="Genomic_DNA"/>
</dbReference>
<feature type="region of interest" description="Disordered" evidence="1">
    <location>
        <begin position="1"/>
        <end position="22"/>
    </location>
</feature>
<evidence type="ECO:0000259" key="2">
    <source>
        <dbReference type="PROSITE" id="PS50097"/>
    </source>
</evidence>
<keyword evidence="4" id="KW-1185">Reference proteome</keyword>
<protein>
    <recommendedName>
        <fullName evidence="2">BTB domain-containing protein</fullName>
    </recommendedName>
</protein>
<dbReference type="InterPro" id="IPR011333">
    <property type="entry name" value="SKP1/BTB/POZ_sf"/>
</dbReference>
<dbReference type="Proteomes" id="UP000292702">
    <property type="component" value="Unassembled WGS sequence"/>
</dbReference>
<sequence length="351" mass="40524">MADDALEMKSRKRARTDEGPSATTYTRGDLWYEDGNIILIAEDGVGFRVYKGILSQRSEVFRDMFTVPQPVDVEKWEGCAVVHLSDSSRRLLRVLRILFAEEGCLKYKHRLPFETVTAMLQLGTKYQIHQLRQEALDRLVCYFPPRLEDFKNLHASDWEGRDPDDDSVPFPDGAVDICLGDTWTIIVLARALGVPALLPPAFYLAMQFNAPYIFEDHIDEDNIHWTLSSDDTRRIVVGQEALRRRSIEFLDYFTDAPSSNCVDRQKCAKEQHRIRKVHLKAAHYDARALVHAEWIKDGDLCSACIDHFVSHYEEERTKTWSELAEYFDLKEVEWPVTDSTGDKVCLFATLW</sequence>
<organism evidence="3 4">
    <name type="scientific">Steccherinum ochraceum</name>
    <dbReference type="NCBI Taxonomy" id="92696"/>
    <lineage>
        <taxon>Eukaryota</taxon>
        <taxon>Fungi</taxon>
        <taxon>Dikarya</taxon>
        <taxon>Basidiomycota</taxon>
        <taxon>Agaricomycotina</taxon>
        <taxon>Agaricomycetes</taxon>
        <taxon>Polyporales</taxon>
        <taxon>Steccherinaceae</taxon>
        <taxon>Steccherinum</taxon>
    </lineage>
</organism>
<dbReference type="InterPro" id="IPR000210">
    <property type="entry name" value="BTB/POZ_dom"/>
</dbReference>
<dbReference type="PROSITE" id="PS50097">
    <property type="entry name" value="BTB"/>
    <property type="match status" value="1"/>
</dbReference>
<dbReference type="Gene3D" id="3.30.710.10">
    <property type="entry name" value="Potassium Channel Kv1.1, Chain A"/>
    <property type="match status" value="1"/>
</dbReference>
<dbReference type="OrthoDB" id="3027208at2759"/>
<dbReference type="STRING" id="92696.A0A4R0RKZ8"/>
<name>A0A4R0RKZ8_9APHY</name>
<evidence type="ECO:0000313" key="4">
    <source>
        <dbReference type="Proteomes" id="UP000292702"/>
    </source>
</evidence>
<comment type="caution">
    <text evidence="3">The sequence shown here is derived from an EMBL/GenBank/DDBJ whole genome shotgun (WGS) entry which is preliminary data.</text>
</comment>